<proteinExistence type="predicted"/>
<feature type="compositionally biased region" description="Polar residues" evidence="1">
    <location>
        <begin position="190"/>
        <end position="206"/>
    </location>
</feature>
<dbReference type="EMBL" id="LGRX02035848">
    <property type="protein sequence ID" value="KAK3232937.1"/>
    <property type="molecule type" value="Genomic_DNA"/>
</dbReference>
<reference evidence="2 3" key="1">
    <citation type="journal article" date="2015" name="Genome Biol. Evol.">
        <title>Comparative Genomics of a Bacterivorous Green Alga Reveals Evolutionary Causalities and Consequences of Phago-Mixotrophic Mode of Nutrition.</title>
        <authorList>
            <person name="Burns J.A."/>
            <person name="Paasch A."/>
            <person name="Narechania A."/>
            <person name="Kim E."/>
        </authorList>
    </citation>
    <scope>NUCLEOTIDE SEQUENCE [LARGE SCALE GENOMIC DNA]</scope>
    <source>
        <strain evidence="2 3">PLY_AMNH</strain>
    </source>
</reference>
<protein>
    <submittedName>
        <fullName evidence="2">Uncharacterized protein</fullName>
    </submittedName>
</protein>
<feature type="compositionally biased region" description="Basic residues" evidence="1">
    <location>
        <begin position="60"/>
        <end position="71"/>
    </location>
</feature>
<comment type="caution">
    <text evidence="2">The sequence shown here is derived from an EMBL/GenBank/DDBJ whole genome shotgun (WGS) entry which is preliminary data.</text>
</comment>
<evidence type="ECO:0000313" key="3">
    <source>
        <dbReference type="Proteomes" id="UP001190700"/>
    </source>
</evidence>
<name>A0AAE0BAR2_9CHLO</name>
<feature type="compositionally biased region" description="Basic and acidic residues" evidence="1">
    <location>
        <begin position="171"/>
        <end position="186"/>
    </location>
</feature>
<sequence>MASEPTSKRHASKGCGLRAARCAQHAEEDPRQSWESTSQRTARRGGPEAIVGVDLTAHSTPRRTRGNRGSRPHSAQHAEEDPRQSWESTSQRTARRGGPEAIVGVDLTAHNCAEKGPEGNRGSRPLAPDMPREDPRQSWKSTSQRTAHAEKDQAIVGVDLWRTACREDQAIGFDRPHSAQHAEKGPGNRGESTSGATACQETTRQSWSILTPHNMREGPEACRGVRPLAQHAEEDPRQSWEIDLTAHSMPRERTGMWDGPPQRTACRGGPEAIVESASQRLAVPRRTRGNH</sequence>
<organism evidence="2 3">
    <name type="scientific">Cymbomonas tetramitiformis</name>
    <dbReference type="NCBI Taxonomy" id="36881"/>
    <lineage>
        <taxon>Eukaryota</taxon>
        <taxon>Viridiplantae</taxon>
        <taxon>Chlorophyta</taxon>
        <taxon>Pyramimonadophyceae</taxon>
        <taxon>Pyramimonadales</taxon>
        <taxon>Pyramimonadaceae</taxon>
        <taxon>Cymbomonas</taxon>
    </lineage>
</organism>
<evidence type="ECO:0000313" key="2">
    <source>
        <dbReference type="EMBL" id="KAK3232937.1"/>
    </source>
</evidence>
<feature type="region of interest" description="Disordered" evidence="1">
    <location>
        <begin position="171"/>
        <end position="206"/>
    </location>
</feature>
<keyword evidence="3" id="KW-1185">Reference proteome</keyword>
<feature type="region of interest" description="Disordered" evidence="1">
    <location>
        <begin position="249"/>
        <end position="268"/>
    </location>
</feature>
<dbReference type="AlphaFoldDB" id="A0AAE0BAR2"/>
<feature type="region of interest" description="Disordered" evidence="1">
    <location>
        <begin position="1"/>
        <end position="151"/>
    </location>
</feature>
<accession>A0AAE0BAR2</accession>
<dbReference type="Proteomes" id="UP001190700">
    <property type="component" value="Unassembled WGS sequence"/>
</dbReference>
<evidence type="ECO:0000256" key="1">
    <source>
        <dbReference type="SAM" id="MobiDB-lite"/>
    </source>
</evidence>
<gene>
    <name evidence="2" type="ORF">CYMTET_56741</name>
</gene>